<evidence type="ECO:0000256" key="9">
    <source>
        <dbReference type="ARBA" id="ARBA00023163"/>
    </source>
</evidence>
<dbReference type="InterPro" id="IPR035451">
    <property type="entry name" value="Ada-like_dom_sf"/>
</dbReference>
<evidence type="ECO:0000313" key="15">
    <source>
        <dbReference type="EMBL" id="OYQ37871.1"/>
    </source>
</evidence>
<feature type="binding site" evidence="13">
    <location>
        <position position="39"/>
    </location>
    <ligand>
        <name>Zn(2+)</name>
        <dbReference type="ChEBI" id="CHEBI:29105"/>
    </ligand>
</feature>
<evidence type="ECO:0000256" key="2">
    <source>
        <dbReference type="ARBA" id="ARBA00008711"/>
    </source>
</evidence>
<evidence type="ECO:0000313" key="16">
    <source>
        <dbReference type="Proteomes" id="UP000216991"/>
    </source>
</evidence>
<dbReference type="InterPro" id="IPR018060">
    <property type="entry name" value="HTH_AraC"/>
</dbReference>
<evidence type="ECO:0000256" key="8">
    <source>
        <dbReference type="ARBA" id="ARBA00023159"/>
    </source>
</evidence>
<evidence type="ECO:0000256" key="11">
    <source>
        <dbReference type="ARBA" id="ARBA00049348"/>
    </source>
</evidence>
<dbReference type="InterPro" id="IPR009057">
    <property type="entry name" value="Homeodomain-like_sf"/>
</dbReference>
<evidence type="ECO:0000256" key="6">
    <source>
        <dbReference type="ARBA" id="ARBA00022763"/>
    </source>
</evidence>
<organism evidence="15 16">
    <name type="scientific">Sandarakinorhabdus cyanobacteriorum</name>
    <dbReference type="NCBI Taxonomy" id="1981098"/>
    <lineage>
        <taxon>Bacteria</taxon>
        <taxon>Pseudomonadati</taxon>
        <taxon>Pseudomonadota</taxon>
        <taxon>Alphaproteobacteria</taxon>
        <taxon>Sphingomonadales</taxon>
        <taxon>Sphingosinicellaceae</taxon>
        <taxon>Sandarakinorhabdus</taxon>
    </lineage>
</organism>
<dbReference type="InterPro" id="IPR001497">
    <property type="entry name" value="MethylDNA_cys_MeTrfase_AS"/>
</dbReference>
<dbReference type="PANTHER" id="PTHR10815:SF5">
    <property type="entry name" value="METHYLATED-DNA--PROTEIN-CYSTEINE METHYLTRANSFERASE"/>
    <property type="match status" value="1"/>
</dbReference>
<protein>
    <recommendedName>
        <fullName evidence="3">methylated-DNA--[protein]-cysteine S-methyltransferase</fullName>
        <ecNumber evidence="3">2.1.1.63</ecNumber>
    </recommendedName>
</protein>
<dbReference type="SMART" id="SM00342">
    <property type="entry name" value="HTH_ARAC"/>
    <property type="match status" value="1"/>
</dbReference>
<accession>A0A255Z8Y6</accession>
<keyword evidence="13" id="KW-0862">Zinc</keyword>
<dbReference type="GO" id="GO:0003700">
    <property type="term" value="F:DNA-binding transcription factor activity"/>
    <property type="evidence" value="ECO:0007669"/>
    <property type="project" value="InterPro"/>
</dbReference>
<keyword evidence="10" id="KW-0234">DNA repair</keyword>
<keyword evidence="5 15" id="KW-0808">Transferase</keyword>
<feature type="domain" description="HTH araC/xylS-type" evidence="14">
    <location>
        <begin position="83"/>
        <end position="180"/>
    </location>
</feature>
<dbReference type="InterPro" id="IPR036631">
    <property type="entry name" value="MGMT_N_sf"/>
</dbReference>
<sequence>MIDTTDNDRWARVQARTEDASDPFFYAVVTTGIFCRPSCPSRTPRPANVRFFDSATGATAAGFRPCRRCHPQAIANPGTSLMADMARFIRNHADQPLPLSRLAEEAGMSPFHFQRRFKAEFSISPRDYQAAERLTMFKGRLRDGENVLHATLDAGFGSTSRIYEHVDGGLGMTPRAYRAGGAGETIVHATRETVLGPLMMAATERGVCFVQFGETAGGLLAQLAAEFPRARLLPAGPEASQPLDDWMAALADHLAGSAPRPDLPLDLRGTAFQIKVWRFLLSVKPGDVVSYGEVAEAIAEPRAVRAAASACGANRMAVLIPCHRVLRADGGLGGYRWGIERKRALLDAERR</sequence>
<dbReference type="GO" id="GO:0043565">
    <property type="term" value="F:sequence-specific DNA binding"/>
    <property type="evidence" value="ECO:0007669"/>
    <property type="project" value="InterPro"/>
</dbReference>
<dbReference type="GO" id="GO:0008270">
    <property type="term" value="F:zinc ion binding"/>
    <property type="evidence" value="ECO:0007669"/>
    <property type="project" value="InterPro"/>
</dbReference>
<evidence type="ECO:0000256" key="10">
    <source>
        <dbReference type="ARBA" id="ARBA00023204"/>
    </source>
</evidence>
<dbReference type="Pfam" id="PF01035">
    <property type="entry name" value="DNA_binding_1"/>
    <property type="match status" value="1"/>
</dbReference>
<dbReference type="OrthoDB" id="9802228at2"/>
<keyword evidence="7" id="KW-0805">Transcription regulation</keyword>
<dbReference type="FunFam" id="1.10.10.10:FF:000214">
    <property type="entry name" value="Methylated-DNA--protein-cysteine methyltransferase"/>
    <property type="match status" value="1"/>
</dbReference>
<evidence type="ECO:0000256" key="7">
    <source>
        <dbReference type="ARBA" id="ARBA00023015"/>
    </source>
</evidence>
<evidence type="ECO:0000256" key="12">
    <source>
        <dbReference type="PIRSR" id="PIRSR000409-1"/>
    </source>
</evidence>
<feature type="binding site" evidence="13">
    <location>
        <position position="69"/>
    </location>
    <ligand>
        <name>Zn(2+)</name>
        <dbReference type="ChEBI" id="CHEBI:29105"/>
    </ligand>
</feature>
<dbReference type="InterPro" id="IPR014048">
    <property type="entry name" value="MethylDNA_cys_MeTrfase_DNA-bd"/>
</dbReference>
<dbReference type="Pfam" id="PF12833">
    <property type="entry name" value="HTH_18"/>
    <property type="match status" value="1"/>
</dbReference>
<dbReference type="InterPro" id="IPR004026">
    <property type="entry name" value="Ada_DNA_repair_Zn-bd"/>
</dbReference>
<dbReference type="SUPFAM" id="SSF57884">
    <property type="entry name" value="Ada DNA repair protein, N-terminal domain (N-Ada 10)"/>
    <property type="match status" value="1"/>
</dbReference>
<keyword evidence="8" id="KW-0010">Activator</keyword>
<feature type="binding site" evidence="13">
    <location>
        <position position="66"/>
    </location>
    <ligand>
        <name>Zn(2+)</name>
        <dbReference type="ChEBI" id="CHEBI:29105"/>
    </ligand>
</feature>
<keyword evidence="13" id="KW-0479">Metal-binding</keyword>
<dbReference type="Gene3D" id="1.10.10.60">
    <property type="entry name" value="Homeodomain-like"/>
    <property type="match status" value="1"/>
</dbReference>
<dbReference type="RefSeq" id="WP_094472231.1">
    <property type="nucleotide sequence ID" value="NZ_NOXT01000017.1"/>
</dbReference>
<keyword evidence="6" id="KW-0227">DNA damage</keyword>
<dbReference type="InterPro" id="IPR016221">
    <property type="entry name" value="Bifunct_regulatory_prot_Ada"/>
</dbReference>
<dbReference type="Proteomes" id="UP000216991">
    <property type="component" value="Unassembled WGS sequence"/>
</dbReference>
<dbReference type="CDD" id="cd06445">
    <property type="entry name" value="ATase"/>
    <property type="match status" value="1"/>
</dbReference>
<evidence type="ECO:0000259" key="14">
    <source>
        <dbReference type="PROSITE" id="PS01124"/>
    </source>
</evidence>
<dbReference type="Gene3D" id="3.40.10.10">
    <property type="entry name" value="DNA Methylphosphotriester Repair Domain"/>
    <property type="match status" value="1"/>
</dbReference>
<comment type="caution">
    <text evidence="15">The sequence shown here is derived from an EMBL/GenBank/DDBJ whole genome shotgun (WGS) entry which is preliminary data.</text>
</comment>
<dbReference type="EC" id="2.1.1.63" evidence="3"/>
<keyword evidence="16" id="KW-1185">Reference proteome</keyword>
<feature type="active site" description="Nucleophile; methyl group acceptor from methylphosphotriester" evidence="12">
    <location>
        <position position="35"/>
    </location>
</feature>
<evidence type="ECO:0000256" key="5">
    <source>
        <dbReference type="ARBA" id="ARBA00022679"/>
    </source>
</evidence>
<dbReference type="PROSITE" id="PS01124">
    <property type="entry name" value="HTH_ARAC_FAMILY_2"/>
    <property type="match status" value="1"/>
</dbReference>
<dbReference type="InterPro" id="IPR036388">
    <property type="entry name" value="WH-like_DNA-bd_sf"/>
</dbReference>
<name>A0A255Z8Y6_9SPHN</name>
<dbReference type="PIRSF" id="PIRSF000409">
    <property type="entry name" value="Ada"/>
    <property type="match status" value="1"/>
</dbReference>
<dbReference type="AlphaFoldDB" id="A0A255Z8Y6"/>
<reference evidence="15 16" key="1">
    <citation type="submission" date="2017-07" db="EMBL/GenBank/DDBJ databases">
        <title>Sandarakinorhabdus cyanobacteriorum sp. nov., a novel bacterium isolated from cyanobacterial aggregates in a eutrophic lake.</title>
        <authorList>
            <person name="Cai H."/>
        </authorList>
    </citation>
    <scope>NUCLEOTIDE SEQUENCE [LARGE SCALE GENOMIC DNA]</scope>
    <source>
        <strain evidence="15 16">TH057</strain>
    </source>
</reference>
<feature type="binding site" evidence="13">
    <location>
        <position position="35"/>
    </location>
    <ligand>
        <name>Zn(2+)</name>
        <dbReference type="ChEBI" id="CHEBI:29105"/>
    </ligand>
</feature>
<evidence type="ECO:0000256" key="3">
    <source>
        <dbReference type="ARBA" id="ARBA00011918"/>
    </source>
</evidence>
<evidence type="ECO:0000256" key="13">
    <source>
        <dbReference type="PIRSR" id="PIRSR000409-3"/>
    </source>
</evidence>
<dbReference type="NCBIfam" id="TIGR00589">
    <property type="entry name" value="ogt"/>
    <property type="match status" value="1"/>
</dbReference>
<comment type="catalytic activity">
    <reaction evidence="1">
        <text>a 4-O-methyl-thymidine in DNA + L-cysteinyl-[protein] = a thymidine in DNA + S-methyl-L-cysteinyl-[protein]</text>
        <dbReference type="Rhea" id="RHEA:53428"/>
        <dbReference type="Rhea" id="RHEA-COMP:10131"/>
        <dbReference type="Rhea" id="RHEA-COMP:10132"/>
        <dbReference type="Rhea" id="RHEA-COMP:13555"/>
        <dbReference type="Rhea" id="RHEA-COMP:13556"/>
        <dbReference type="ChEBI" id="CHEBI:29950"/>
        <dbReference type="ChEBI" id="CHEBI:82612"/>
        <dbReference type="ChEBI" id="CHEBI:137386"/>
        <dbReference type="ChEBI" id="CHEBI:137387"/>
        <dbReference type="EC" id="2.1.1.63"/>
    </reaction>
</comment>
<feature type="active site" description="Nucleophile; methyl group acceptor from either O6-methylguanine or O4-methylthymine" evidence="12">
    <location>
        <position position="322"/>
    </location>
</feature>
<dbReference type="Gene3D" id="1.10.10.10">
    <property type="entry name" value="Winged helix-like DNA-binding domain superfamily/Winged helix DNA-binding domain"/>
    <property type="match status" value="1"/>
</dbReference>
<dbReference type="Gene3D" id="3.30.160.70">
    <property type="entry name" value="Methylated DNA-protein cysteine methyltransferase domain"/>
    <property type="match status" value="1"/>
</dbReference>
<dbReference type="SUPFAM" id="SSF46689">
    <property type="entry name" value="Homeodomain-like"/>
    <property type="match status" value="1"/>
</dbReference>
<keyword evidence="4 15" id="KW-0489">Methyltransferase</keyword>
<evidence type="ECO:0000256" key="1">
    <source>
        <dbReference type="ARBA" id="ARBA00001286"/>
    </source>
</evidence>
<comment type="cofactor">
    <cofactor evidence="13">
        <name>Zn(2+)</name>
        <dbReference type="ChEBI" id="CHEBI:29105"/>
    </cofactor>
    <text evidence="13">Binds 1 zinc ion per subunit.</text>
</comment>
<comment type="catalytic activity">
    <reaction evidence="11">
        <text>a 6-O-methyl-2'-deoxyguanosine in DNA + L-cysteinyl-[protein] = S-methyl-L-cysteinyl-[protein] + a 2'-deoxyguanosine in DNA</text>
        <dbReference type="Rhea" id="RHEA:24000"/>
        <dbReference type="Rhea" id="RHEA-COMP:10131"/>
        <dbReference type="Rhea" id="RHEA-COMP:10132"/>
        <dbReference type="Rhea" id="RHEA-COMP:11367"/>
        <dbReference type="Rhea" id="RHEA-COMP:11368"/>
        <dbReference type="ChEBI" id="CHEBI:29950"/>
        <dbReference type="ChEBI" id="CHEBI:82612"/>
        <dbReference type="ChEBI" id="CHEBI:85445"/>
        <dbReference type="ChEBI" id="CHEBI:85448"/>
        <dbReference type="EC" id="2.1.1.63"/>
    </reaction>
</comment>
<dbReference type="GO" id="GO:0032259">
    <property type="term" value="P:methylation"/>
    <property type="evidence" value="ECO:0007669"/>
    <property type="project" value="UniProtKB-KW"/>
</dbReference>
<comment type="similarity">
    <text evidence="2">Belongs to the MGMT family.</text>
</comment>
<gene>
    <name evidence="15" type="ORF">CHU93_00280</name>
</gene>
<dbReference type="EMBL" id="NOXT01000017">
    <property type="protein sequence ID" value="OYQ37871.1"/>
    <property type="molecule type" value="Genomic_DNA"/>
</dbReference>
<keyword evidence="9" id="KW-0804">Transcription</keyword>
<dbReference type="GO" id="GO:0003908">
    <property type="term" value="F:methylated-DNA-[protein]-cysteine S-methyltransferase activity"/>
    <property type="evidence" value="ECO:0007669"/>
    <property type="project" value="UniProtKB-EC"/>
</dbReference>
<dbReference type="GO" id="GO:0006281">
    <property type="term" value="P:DNA repair"/>
    <property type="evidence" value="ECO:0007669"/>
    <property type="project" value="UniProtKB-KW"/>
</dbReference>
<dbReference type="PROSITE" id="PS00374">
    <property type="entry name" value="MGMT"/>
    <property type="match status" value="1"/>
</dbReference>
<dbReference type="NCBIfam" id="NF011964">
    <property type="entry name" value="PRK15435.1"/>
    <property type="match status" value="1"/>
</dbReference>
<dbReference type="Pfam" id="PF02805">
    <property type="entry name" value="Ada_Zn_binding"/>
    <property type="match status" value="1"/>
</dbReference>
<dbReference type="PANTHER" id="PTHR10815">
    <property type="entry name" value="METHYLATED-DNA--PROTEIN-CYSTEINE METHYLTRANSFERASE"/>
    <property type="match status" value="1"/>
</dbReference>
<dbReference type="InterPro" id="IPR036217">
    <property type="entry name" value="MethylDNA_cys_MeTrfase_DNAb"/>
</dbReference>
<dbReference type="SUPFAM" id="SSF53155">
    <property type="entry name" value="Methylated DNA-protein cysteine methyltransferase domain"/>
    <property type="match status" value="1"/>
</dbReference>
<dbReference type="SUPFAM" id="SSF46767">
    <property type="entry name" value="Methylated DNA-protein cysteine methyltransferase, C-terminal domain"/>
    <property type="match status" value="1"/>
</dbReference>
<proteinExistence type="inferred from homology"/>
<evidence type="ECO:0000256" key="4">
    <source>
        <dbReference type="ARBA" id="ARBA00022603"/>
    </source>
</evidence>